<accession>A0ABY3EI77</accession>
<reference evidence="3 4" key="1">
    <citation type="submission" date="2019-05" db="EMBL/GenBank/DDBJ databases">
        <title>Whole genome sequence analysis of Cupriavidus campinensis S14E4C strain.</title>
        <authorList>
            <person name="Abbaszade G."/>
            <person name="Szabo A."/>
            <person name="Toumi M."/>
            <person name="Toth E."/>
        </authorList>
    </citation>
    <scope>NUCLEOTIDE SEQUENCE [LARGE SCALE GENOMIC DNA]</scope>
    <source>
        <strain evidence="3 4">S14E4C</strain>
    </source>
</reference>
<dbReference type="InterPro" id="IPR025375">
    <property type="entry name" value="DUF4365"/>
</dbReference>
<feature type="domain" description="DUF4365" evidence="2">
    <location>
        <begin position="8"/>
        <end position="47"/>
    </location>
</feature>
<proteinExistence type="predicted"/>
<dbReference type="Pfam" id="PF14280">
    <property type="entry name" value="DUF4365"/>
    <property type="match status" value="1"/>
</dbReference>
<evidence type="ECO:0000259" key="2">
    <source>
        <dbReference type="Pfam" id="PF14280"/>
    </source>
</evidence>
<evidence type="ECO:0000256" key="1">
    <source>
        <dbReference type="SAM" id="MobiDB-lite"/>
    </source>
</evidence>
<evidence type="ECO:0000313" key="3">
    <source>
        <dbReference type="EMBL" id="TSP10642.1"/>
    </source>
</evidence>
<sequence length="101" mass="11575">MARFNATEQIGVNAVQRIVLRELEWIFREQPVIDMGIDAQIELVLGQAANRQADRRPDQDRPKPLHRDSRGIRLPRESHAPRLLDEPFAAGRPHCPSHRLG</sequence>
<protein>
    <submittedName>
        <fullName evidence="3">DUF4365 domain-containing protein</fullName>
    </submittedName>
</protein>
<organism evidence="3 4">
    <name type="scientific">Cupriavidus campinensis</name>
    <dbReference type="NCBI Taxonomy" id="151783"/>
    <lineage>
        <taxon>Bacteria</taxon>
        <taxon>Pseudomonadati</taxon>
        <taxon>Pseudomonadota</taxon>
        <taxon>Betaproteobacteria</taxon>
        <taxon>Burkholderiales</taxon>
        <taxon>Burkholderiaceae</taxon>
        <taxon>Cupriavidus</taxon>
    </lineage>
</organism>
<dbReference type="EMBL" id="VCIZ01000014">
    <property type="protein sequence ID" value="TSP10642.1"/>
    <property type="molecule type" value="Genomic_DNA"/>
</dbReference>
<keyword evidence="4" id="KW-1185">Reference proteome</keyword>
<comment type="caution">
    <text evidence="3">The sequence shown here is derived from an EMBL/GenBank/DDBJ whole genome shotgun (WGS) entry which is preliminary data.</text>
</comment>
<name>A0ABY3EI77_9BURK</name>
<feature type="region of interest" description="Disordered" evidence="1">
    <location>
        <begin position="48"/>
        <end position="101"/>
    </location>
</feature>
<dbReference type="Proteomes" id="UP000318943">
    <property type="component" value="Unassembled WGS sequence"/>
</dbReference>
<feature type="compositionally biased region" description="Basic and acidic residues" evidence="1">
    <location>
        <begin position="52"/>
        <end position="85"/>
    </location>
</feature>
<evidence type="ECO:0000313" key="4">
    <source>
        <dbReference type="Proteomes" id="UP000318943"/>
    </source>
</evidence>
<gene>
    <name evidence="3" type="ORF">FGG12_21350</name>
</gene>